<dbReference type="CDD" id="cd00564">
    <property type="entry name" value="TMP_TenI"/>
    <property type="match status" value="1"/>
</dbReference>
<dbReference type="NCBIfam" id="TIGR00693">
    <property type="entry name" value="thiE"/>
    <property type="match status" value="1"/>
</dbReference>
<dbReference type="EC" id="2.5.1.3" evidence="9"/>
<dbReference type="Proteomes" id="UP000216101">
    <property type="component" value="Unassembled WGS sequence"/>
</dbReference>
<dbReference type="GO" id="GO:0009228">
    <property type="term" value="P:thiamine biosynthetic process"/>
    <property type="evidence" value="ECO:0007669"/>
    <property type="project" value="UniProtKB-KW"/>
</dbReference>
<dbReference type="PANTHER" id="PTHR20857">
    <property type="entry name" value="THIAMINE-PHOSPHATE PYROPHOSPHORYLASE"/>
    <property type="match status" value="1"/>
</dbReference>
<feature type="binding site" evidence="9">
    <location>
        <position position="87"/>
    </location>
    <ligand>
        <name>Mg(2+)</name>
        <dbReference type="ChEBI" id="CHEBI:18420"/>
    </ligand>
</feature>
<dbReference type="InterPro" id="IPR022998">
    <property type="entry name" value="ThiamineP_synth_TenI"/>
</dbReference>
<dbReference type="SUPFAM" id="SSF51391">
    <property type="entry name" value="Thiamin phosphate synthase"/>
    <property type="match status" value="1"/>
</dbReference>
<comment type="catalytic activity">
    <reaction evidence="6 9 10">
        <text>4-methyl-5-(2-phosphooxyethyl)-thiazole + 4-amino-2-methyl-5-(diphosphooxymethyl)pyrimidine + H(+) = thiamine phosphate + diphosphate</text>
        <dbReference type="Rhea" id="RHEA:22328"/>
        <dbReference type="ChEBI" id="CHEBI:15378"/>
        <dbReference type="ChEBI" id="CHEBI:33019"/>
        <dbReference type="ChEBI" id="CHEBI:37575"/>
        <dbReference type="ChEBI" id="CHEBI:57841"/>
        <dbReference type="ChEBI" id="CHEBI:58296"/>
        <dbReference type="EC" id="2.5.1.3"/>
    </reaction>
</comment>
<reference evidence="14" key="1">
    <citation type="submission" date="2017-05" db="EMBL/GenBank/DDBJ databases">
        <authorList>
            <person name="Barney B.M."/>
        </authorList>
    </citation>
    <scope>NUCLEOTIDE SEQUENCE [LARGE SCALE GENOMIC DNA]</scope>
    <source>
        <strain evidence="14">PSBB022</strain>
    </source>
</reference>
<evidence type="ECO:0000313" key="13">
    <source>
        <dbReference type="EMBL" id="OZY86861.1"/>
    </source>
</evidence>
<evidence type="ECO:0000256" key="2">
    <source>
        <dbReference type="ARBA" id="ARBA00022679"/>
    </source>
</evidence>
<feature type="binding site" evidence="9">
    <location>
        <begin position="133"/>
        <end position="135"/>
    </location>
    <ligand>
        <name>2-[(2R,5Z)-2-carboxy-4-methylthiazol-5(2H)-ylidene]ethyl phosphate</name>
        <dbReference type="ChEBI" id="CHEBI:62899"/>
    </ligand>
</feature>
<dbReference type="UniPathway" id="UPA00060">
    <property type="reaction ID" value="UER00141"/>
</dbReference>
<feature type="domain" description="Thiamine phosphate synthase/TenI" evidence="12">
    <location>
        <begin position="5"/>
        <end position="186"/>
    </location>
</feature>
<dbReference type="GO" id="GO:0009229">
    <property type="term" value="P:thiamine diphosphate biosynthetic process"/>
    <property type="evidence" value="ECO:0007669"/>
    <property type="project" value="UniProtKB-UniRule"/>
</dbReference>
<keyword evidence="2 9" id="KW-0808">Transferase</keyword>
<evidence type="ECO:0000259" key="12">
    <source>
        <dbReference type="Pfam" id="PF02581"/>
    </source>
</evidence>
<accession>A0A266QBY2</accession>
<evidence type="ECO:0000256" key="8">
    <source>
        <dbReference type="ARBA" id="ARBA00047883"/>
    </source>
</evidence>
<keyword evidence="5 9" id="KW-0784">Thiamine biosynthesis</keyword>
<dbReference type="Pfam" id="PF02581">
    <property type="entry name" value="TMP-TENI"/>
    <property type="match status" value="1"/>
</dbReference>
<dbReference type="InterPro" id="IPR036206">
    <property type="entry name" value="ThiamineP_synth_sf"/>
</dbReference>
<comment type="pathway">
    <text evidence="1 9 11">Cofactor biosynthesis; thiamine diphosphate biosynthesis; thiamine phosphate from 4-amino-2-methyl-5-diphosphomethylpyrimidine and 4-methyl-5-(2-phosphoethyl)-thiazole: step 1/1.</text>
</comment>
<dbReference type="EMBL" id="NHNI01000001">
    <property type="protein sequence ID" value="OZY86861.1"/>
    <property type="molecule type" value="Genomic_DNA"/>
</dbReference>
<evidence type="ECO:0000256" key="4">
    <source>
        <dbReference type="ARBA" id="ARBA00022842"/>
    </source>
</evidence>
<keyword evidence="3 9" id="KW-0479">Metal-binding</keyword>
<evidence type="ECO:0000256" key="11">
    <source>
        <dbReference type="RuleBase" id="RU004253"/>
    </source>
</evidence>
<organism evidence="13 14">
    <name type="scientific">Cellvibrio mixtus</name>
    <dbReference type="NCBI Taxonomy" id="39650"/>
    <lineage>
        <taxon>Bacteria</taxon>
        <taxon>Pseudomonadati</taxon>
        <taxon>Pseudomonadota</taxon>
        <taxon>Gammaproteobacteria</taxon>
        <taxon>Cellvibrionales</taxon>
        <taxon>Cellvibrionaceae</taxon>
        <taxon>Cellvibrio</taxon>
    </lineage>
</organism>
<feature type="binding site" evidence="9">
    <location>
        <position position="67"/>
    </location>
    <ligand>
        <name>4-amino-2-methyl-5-(diphosphooxymethyl)pyrimidine</name>
        <dbReference type="ChEBI" id="CHEBI:57841"/>
    </ligand>
</feature>
<evidence type="ECO:0000256" key="6">
    <source>
        <dbReference type="ARBA" id="ARBA00047334"/>
    </source>
</evidence>
<feature type="binding site" evidence="9">
    <location>
        <position position="136"/>
    </location>
    <ligand>
        <name>4-amino-2-methyl-5-(diphosphooxymethyl)pyrimidine</name>
        <dbReference type="ChEBI" id="CHEBI:57841"/>
    </ligand>
</feature>
<name>A0A266QBY2_9GAMM</name>
<evidence type="ECO:0000256" key="1">
    <source>
        <dbReference type="ARBA" id="ARBA00005165"/>
    </source>
</evidence>
<dbReference type="GO" id="GO:0005737">
    <property type="term" value="C:cytoplasm"/>
    <property type="evidence" value="ECO:0007669"/>
    <property type="project" value="TreeGrafter"/>
</dbReference>
<evidence type="ECO:0000256" key="7">
    <source>
        <dbReference type="ARBA" id="ARBA00047851"/>
    </source>
</evidence>
<evidence type="ECO:0000256" key="9">
    <source>
        <dbReference type="HAMAP-Rule" id="MF_00097"/>
    </source>
</evidence>
<dbReference type="HAMAP" id="MF_00097">
    <property type="entry name" value="TMP_synthase"/>
    <property type="match status" value="1"/>
</dbReference>
<comment type="catalytic activity">
    <reaction evidence="8 9 10">
        <text>2-[(2R,5Z)-2-carboxy-4-methylthiazol-5(2H)-ylidene]ethyl phosphate + 4-amino-2-methyl-5-(diphosphooxymethyl)pyrimidine + 2 H(+) = thiamine phosphate + CO2 + diphosphate</text>
        <dbReference type="Rhea" id="RHEA:47844"/>
        <dbReference type="ChEBI" id="CHEBI:15378"/>
        <dbReference type="ChEBI" id="CHEBI:16526"/>
        <dbReference type="ChEBI" id="CHEBI:33019"/>
        <dbReference type="ChEBI" id="CHEBI:37575"/>
        <dbReference type="ChEBI" id="CHEBI:57841"/>
        <dbReference type="ChEBI" id="CHEBI:62899"/>
        <dbReference type="EC" id="2.5.1.3"/>
    </reaction>
</comment>
<dbReference type="AlphaFoldDB" id="A0A266QBY2"/>
<feature type="binding site" evidence="9">
    <location>
        <position position="106"/>
    </location>
    <ligand>
        <name>4-amino-2-methyl-5-(diphosphooxymethyl)pyrimidine</name>
        <dbReference type="ChEBI" id="CHEBI:57841"/>
    </ligand>
</feature>
<feature type="binding site" evidence="9">
    <location>
        <position position="164"/>
    </location>
    <ligand>
        <name>2-[(2R,5Z)-2-carboxy-4-methylthiazol-5(2H)-ylidene]ethyl phosphate</name>
        <dbReference type="ChEBI" id="CHEBI:62899"/>
    </ligand>
</feature>
<feature type="binding site" evidence="9">
    <location>
        <begin position="35"/>
        <end position="39"/>
    </location>
    <ligand>
        <name>4-amino-2-methyl-5-(diphosphooxymethyl)pyrimidine</name>
        <dbReference type="ChEBI" id="CHEBI:57841"/>
    </ligand>
</feature>
<evidence type="ECO:0000256" key="3">
    <source>
        <dbReference type="ARBA" id="ARBA00022723"/>
    </source>
</evidence>
<feature type="binding site" evidence="9">
    <location>
        <position position="68"/>
    </location>
    <ligand>
        <name>Mg(2+)</name>
        <dbReference type="ChEBI" id="CHEBI:18420"/>
    </ligand>
</feature>
<proteinExistence type="inferred from homology"/>
<dbReference type="GO" id="GO:0004789">
    <property type="term" value="F:thiamine-phosphate diphosphorylase activity"/>
    <property type="evidence" value="ECO:0007669"/>
    <property type="project" value="UniProtKB-UniRule"/>
</dbReference>
<protein>
    <recommendedName>
        <fullName evidence="9">Thiamine-phosphate synthase</fullName>
        <shortName evidence="9">TP synthase</shortName>
        <shortName evidence="9">TPS</shortName>
        <ecNumber evidence="9">2.5.1.3</ecNumber>
    </recommendedName>
    <alternativeName>
        <fullName evidence="9">Thiamine-phosphate pyrophosphorylase</fullName>
        <shortName evidence="9">TMP pyrophosphorylase</shortName>
        <shortName evidence="9">TMP-PPase</shortName>
    </alternativeName>
</protein>
<comment type="function">
    <text evidence="9">Condenses 4-methyl-5-(beta-hydroxyethyl)thiazole monophosphate (THZ-P) and 2-methyl-4-amino-5-hydroxymethyl pyrimidine pyrophosphate (HMP-PP) to form thiamine monophosphate (TMP).</text>
</comment>
<comment type="caution">
    <text evidence="9">Lacks conserved residue(s) required for the propagation of feature annotation.</text>
</comment>
<dbReference type="PANTHER" id="PTHR20857:SF15">
    <property type="entry name" value="THIAMINE-PHOSPHATE SYNTHASE"/>
    <property type="match status" value="1"/>
</dbReference>
<dbReference type="InterPro" id="IPR013785">
    <property type="entry name" value="Aldolase_TIM"/>
</dbReference>
<keyword evidence="4 9" id="KW-0460">Magnesium</keyword>
<evidence type="ECO:0000313" key="14">
    <source>
        <dbReference type="Proteomes" id="UP000216101"/>
    </source>
</evidence>
<comment type="cofactor">
    <cofactor evidence="9">
        <name>Mg(2+)</name>
        <dbReference type="ChEBI" id="CHEBI:18420"/>
    </cofactor>
    <text evidence="9">Binds 1 Mg(2+) ion per subunit.</text>
</comment>
<comment type="catalytic activity">
    <reaction evidence="7 9 10">
        <text>2-(2-carboxy-4-methylthiazol-5-yl)ethyl phosphate + 4-amino-2-methyl-5-(diphosphooxymethyl)pyrimidine + 2 H(+) = thiamine phosphate + CO2 + diphosphate</text>
        <dbReference type="Rhea" id="RHEA:47848"/>
        <dbReference type="ChEBI" id="CHEBI:15378"/>
        <dbReference type="ChEBI" id="CHEBI:16526"/>
        <dbReference type="ChEBI" id="CHEBI:33019"/>
        <dbReference type="ChEBI" id="CHEBI:37575"/>
        <dbReference type="ChEBI" id="CHEBI:57841"/>
        <dbReference type="ChEBI" id="CHEBI:62890"/>
        <dbReference type="EC" id="2.5.1.3"/>
    </reaction>
</comment>
<keyword evidence="14" id="KW-1185">Reference proteome</keyword>
<dbReference type="Gene3D" id="3.20.20.70">
    <property type="entry name" value="Aldolase class I"/>
    <property type="match status" value="1"/>
</dbReference>
<evidence type="ECO:0000256" key="10">
    <source>
        <dbReference type="RuleBase" id="RU003826"/>
    </source>
</evidence>
<dbReference type="GO" id="GO:0000287">
    <property type="term" value="F:magnesium ion binding"/>
    <property type="evidence" value="ECO:0007669"/>
    <property type="project" value="UniProtKB-UniRule"/>
</dbReference>
<comment type="similarity">
    <text evidence="9 10">Belongs to the thiamine-phosphate synthase family.</text>
</comment>
<comment type="caution">
    <text evidence="13">The sequence shown here is derived from an EMBL/GenBank/DDBJ whole genome shotgun (WGS) entry which is preliminary data.</text>
</comment>
<gene>
    <name evidence="9" type="primary">thiE</name>
    <name evidence="13" type="ORF">CBP51_07665</name>
</gene>
<sequence length="209" mass="22281">MMNKLYAITDSQLLPGDTLFAAVAAALKGGCKWVQYRDKSTDHPRRLSEAKQLLTLCNQHQAQLLINDDVSLAQEVGAHGVHLGQGDTNALAARIILGSRAIIGVTCHDSLALAQQAIKDSANYIAFGRFFSSNTKPDARPAPISLISDARKAFTNTPIVVIGGITLDNGKQLLDAGADMLAVCHSLFAADDIAVQAKKFIELSVKGQD</sequence>
<dbReference type="InterPro" id="IPR034291">
    <property type="entry name" value="TMP_synthase"/>
</dbReference>
<dbReference type="RefSeq" id="WP_094984401.1">
    <property type="nucleotide sequence ID" value="NZ_NHNI01000001.1"/>
</dbReference>
<evidence type="ECO:0000256" key="5">
    <source>
        <dbReference type="ARBA" id="ARBA00022977"/>
    </source>
</evidence>